<sequence length="41" mass="4810">MCFFFKPLKKNILPFWAKISTTIALMNYTACQTASRTFFID</sequence>
<reference evidence="1" key="1">
    <citation type="submission" date="2014-11" db="EMBL/GenBank/DDBJ databases">
        <authorList>
            <person name="Amaro Gonzalez C."/>
        </authorList>
    </citation>
    <scope>NUCLEOTIDE SEQUENCE</scope>
</reference>
<dbReference type="EMBL" id="GBXM01102932">
    <property type="protein sequence ID" value="JAH05645.1"/>
    <property type="molecule type" value="Transcribed_RNA"/>
</dbReference>
<evidence type="ECO:0000313" key="1">
    <source>
        <dbReference type="EMBL" id="JAH05645.1"/>
    </source>
</evidence>
<reference evidence="1" key="2">
    <citation type="journal article" date="2015" name="Fish Shellfish Immunol.">
        <title>Early steps in the European eel (Anguilla anguilla)-Vibrio vulnificus interaction in the gills: Role of the RtxA13 toxin.</title>
        <authorList>
            <person name="Callol A."/>
            <person name="Pajuelo D."/>
            <person name="Ebbesson L."/>
            <person name="Teles M."/>
            <person name="MacKenzie S."/>
            <person name="Amaro C."/>
        </authorList>
    </citation>
    <scope>NUCLEOTIDE SEQUENCE</scope>
</reference>
<organism evidence="1">
    <name type="scientific">Anguilla anguilla</name>
    <name type="common">European freshwater eel</name>
    <name type="synonym">Muraena anguilla</name>
    <dbReference type="NCBI Taxonomy" id="7936"/>
    <lineage>
        <taxon>Eukaryota</taxon>
        <taxon>Metazoa</taxon>
        <taxon>Chordata</taxon>
        <taxon>Craniata</taxon>
        <taxon>Vertebrata</taxon>
        <taxon>Euteleostomi</taxon>
        <taxon>Actinopterygii</taxon>
        <taxon>Neopterygii</taxon>
        <taxon>Teleostei</taxon>
        <taxon>Anguilliformes</taxon>
        <taxon>Anguillidae</taxon>
        <taxon>Anguilla</taxon>
    </lineage>
</organism>
<accession>A0A0E9PNH9</accession>
<dbReference type="AlphaFoldDB" id="A0A0E9PNH9"/>
<name>A0A0E9PNH9_ANGAN</name>
<protein>
    <submittedName>
        <fullName evidence="1">Uncharacterized protein</fullName>
    </submittedName>
</protein>
<proteinExistence type="predicted"/>